<organism evidence="18 19">
    <name type="scientific">Aspergillus lucknowensis</name>
    <dbReference type="NCBI Taxonomy" id="176173"/>
    <lineage>
        <taxon>Eukaryota</taxon>
        <taxon>Fungi</taxon>
        <taxon>Dikarya</taxon>
        <taxon>Ascomycota</taxon>
        <taxon>Pezizomycotina</taxon>
        <taxon>Eurotiomycetes</taxon>
        <taxon>Eurotiomycetidae</taxon>
        <taxon>Eurotiales</taxon>
        <taxon>Aspergillaceae</taxon>
        <taxon>Aspergillus</taxon>
        <taxon>Aspergillus subgen. Nidulantes</taxon>
    </lineage>
</organism>
<dbReference type="Pfam" id="PF03443">
    <property type="entry name" value="AA9"/>
    <property type="match status" value="1"/>
</dbReference>
<keyword evidence="9" id="KW-0503">Monooxygenase</keyword>
<comment type="similarity">
    <text evidence="13">Belongs to the polysaccharide monooxygenase AA9 family.</text>
</comment>
<name>A0ABR4LKJ4_9EURO</name>
<keyword evidence="19" id="KW-1185">Reference proteome</keyword>
<evidence type="ECO:0000256" key="12">
    <source>
        <dbReference type="ARBA" id="ARBA00023326"/>
    </source>
</evidence>
<protein>
    <recommendedName>
        <fullName evidence="15">lytic cellulose monooxygenase (C4-dehydrogenating)</fullName>
        <ecNumber evidence="15">1.14.99.56</ecNumber>
    </recommendedName>
</protein>
<dbReference type="PANTHER" id="PTHR33353">
    <property type="entry name" value="PUTATIVE (AFU_ORTHOLOGUE AFUA_1G12560)-RELATED"/>
    <property type="match status" value="1"/>
</dbReference>
<evidence type="ECO:0000256" key="15">
    <source>
        <dbReference type="ARBA" id="ARBA00047174"/>
    </source>
</evidence>
<keyword evidence="12" id="KW-0624">Polysaccharide degradation</keyword>
<evidence type="ECO:0000256" key="7">
    <source>
        <dbReference type="ARBA" id="ARBA00023002"/>
    </source>
</evidence>
<dbReference type="CDD" id="cd21175">
    <property type="entry name" value="LPMO_AA9"/>
    <property type="match status" value="1"/>
</dbReference>
<evidence type="ECO:0000259" key="17">
    <source>
        <dbReference type="Pfam" id="PF03443"/>
    </source>
</evidence>
<accession>A0ABR4LKJ4</accession>
<comment type="caution">
    <text evidence="18">The sequence shown here is derived from an EMBL/GenBank/DDBJ whole genome shotgun (WGS) entry which is preliminary data.</text>
</comment>
<feature type="domain" description="Auxiliary Activity family 9 catalytic" evidence="17">
    <location>
        <begin position="21"/>
        <end position="221"/>
    </location>
</feature>
<dbReference type="PANTHER" id="PTHR33353:SF10">
    <property type="entry name" value="ENDO-BETA-1,4-GLUCANASE D"/>
    <property type="match status" value="1"/>
</dbReference>
<dbReference type="InterPro" id="IPR049892">
    <property type="entry name" value="AA9"/>
</dbReference>
<evidence type="ECO:0000313" key="19">
    <source>
        <dbReference type="Proteomes" id="UP001610432"/>
    </source>
</evidence>
<keyword evidence="8" id="KW-0186">Copper</keyword>
<reference evidence="18 19" key="1">
    <citation type="submission" date="2024-07" db="EMBL/GenBank/DDBJ databases">
        <title>Section-level genome sequencing and comparative genomics of Aspergillus sections Usti and Cavernicolus.</title>
        <authorList>
            <consortium name="Lawrence Berkeley National Laboratory"/>
            <person name="Nybo J.L."/>
            <person name="Vesth T.C."/>
            <person name="Theobald S."/>
            <person name="Frisvad J.C."/>
            <person name="Larsen T.O."/>
            <person name="Kjaerboelling I."/>
            <person name="Rothschild-Mancinelli K."/>
            <person name="Lyhne E.K."/>
            <person name="Kogle M.E."/>
            <person name="Barry K."/>
            <person name="Clum A."/>
            <person name="Na H."/>
            <person name="Ledsgaard L."/>
            <person name="Lin J."/>
            <person name="Lipzen A."/>
            <person name="Kuo A."/>
            <person name="Riley R."/>
            <person name="Mondo S."/>
            <person name="Labutti K."/>
            <person name="Haridas S."/>
            <person name="Pangalinan J."/>
            <person name="Salamov A.A."/>
            <person name="Simmons B.A."/>
            <person name="Magnuson J.K."/>
            <person name="Chen J."/>
            <person name="Drula E."/>
            <person name="Henrissat B."/>
            <person name="Wiebenga A."/>
            <person name="Lubbers R.J."/>
            <person name="Gomes A.C."/>
            <person name="Macurrencykelacurrency M.R."/>
            <person name="Stajich J."/>
            <person name="Grigoriev I.V."/>
            <person name="Mortensen U.H."/>
            <person name="De Vries R.P."/>
            <person name="Baker S.E."/>
            <person name="Andersen M.R."/>
        </authorList>
    </citation>
    <scope>NUCLEOTIDE SEQUENCE [LARGE SCALE GENOMIC DNA]</scope>
    <source>
        <strain evidence="18 19">CBS 449.75</strain>
    </source>
</reference>
<evidence type="ECO:0000256" key="10">
    <source>
        <dbReference type="ARBA" id="ARBA00023157"/>
    </source>
</evidence>
<proteinExistence type="inferred from homology"/>
<keyword evidence="5 16" id="KW-0732">Signal</keyword>
<dbReference type="InterPro" id="IPR005103">
    <property type="entry name" value="AA9_LPMO"/>
</dbReference>
<evidence type="ECO:0000256" key="3">
    <source>
        <dbReference type="ARBA" id="ARBA00022525"/>
    </source>
</evidence>
<keyword evidence="7" id="KW-0560">Oxidoreductase</keyword>
<dbReference type="GO" id="GO:0016787">
    <property type="term" value="F:hydrolase activity"/>
    <property type="evidence" value="ECO:0007669"/>
    <property type="project" value="UniProtKB-KW"/>
</dbReference>
<comment type="cofactor">
    <cofactor evidence="1">
        <name>Cu(2+)</name>
        <dbReference type="ChEBI" id="CHEBI:29036"/>
    </cofactor>
</comment>
<keyword evidence="10" id="KW-1015">Disulfide bond</keyword>
<dbReference type="EMBL" id="JBFXLQ010000035">
    <property type="protein sequence ID" value="KAL2865021.1"/>
    <property type="molecule type" value="Genomic_DNA"/>
</dbReference>
<feature type="chain" id="PRO_5045595730" description="lytic cellulose monooxygenase (C4-dehydrogenating)" evidence="16">
    <location>
        <begin position="21"/>
        <end position="261"/>
    </location>
</feature>
<keyword evidence="11" id="KW-0119">Carbohydrate metabolism</keyword>
<evidence type="ECO:0000256" key="8">
    <source>
        <dbReference type="ARBA" id="ARBA00023008"/>
    </source>
</evidence>
<evidence type="ECO:0000256" key="14">
    <source>
        <dbReference type="ARBA" id="ARBA00045077"/>
    </source>
</evidence>
<dbReference type="RefSeq" id="XP_070884000.1">
    <property type="nucleotide sequence ID" value="XM_071025343.1"/>
</dbReference>
<dbReference type="GeneID" id="98140415"/>
<evidence type="ECO:0000256" key="4">
    <source>
        <dbReference type="ARBA" id="ARBA00022723"/>
    </source>
</evidence>
<dbReference type="Proteomes" id="UP001610432">
    <property type="component" value="Unassembled WGS sequence"/>
</dbReference>
<keyword evidence="18" id="KW-0378">Hydrolase</keyword>
<evidence type="ECO:0000256" key="1">
    <source>
        <dbReference type="ARBA" id="ARBA00001973"/>
    </source>
</evidence>
<evidence type="ECO:0000256" key="13">
    <source>
        <dbReference type="ARBA" id="ARBA00044502"/>
    </source>
</evidence>
<evidence type="ECO:0000256" key="5">
    <source>
        <dbReference type="ARBA" id="ARBA00022729"/>
    </source>
</evidence>
<keyword evidence="4" id="KW-0479">Metal-binding</keyword>
<feature type="signal peptide" evidence="16">
    <location>
        <begin position="1"/>
        <end position="20"/>
    </location>
</feature>
<comment type="subcellular location">
    <subcellularLocation>
        <location evidence="2">Secreted</location>
    </subcellularLocation>
</comment>
<evidence type="ECO:0000256" key="6">
    <source>
        <dbReference type="ARBA" id="ARBA00023001"/>
    </source>
</evidence>
<evidence type="ECO:0000256" key="16">
    <source>
        <dbReference type="SAM" id="SignalP"/>
    </source>
</evidence>
<evidence type="ECO:0000313" key="18">
    <source>
        <dbReference type="EMBL" id="KAL2865021.1"/>
    </source>
</evidence>
<gene>
    <name evidence="18" type="ORF">BJX67DRAFT_191438</name>
</gene>
<evidence type="ECO:0000256" key="2">
    <source>
        <dbReference type="ARBA" id="ARBA00004613"/>
    </source>
</evidence>
<evidence type="ECO:0000256" key="11">
    <source>
        <dbReference type="ARBA" id="ARBA00023277"/>
    </source>
</evidence>
<keyword evidence="3" id="KW-0964">Secreted</keyword>
<comment type="catalytic activity">
    <reaction evidence="14">
        <text>[(1-&gt;4)-beta-D-glucosyl]n+m + reduced acceptor + O2 = 4-dehydro-beta-D-glucosyl-[(1-&gt;4)-beta-D-glucosyl]n-1 + [(1-&gt;4)-beta-D-glucosyl]m + acceptor + H2O.</text>
        <dbReference type="EC" id="1.14.99.56"/>
    </reaction>
</comment>
<dbReference type="Gene3D" id="2.70.50.70">
    <property type="match status" value="1"/>
</dbReference>
<dbReference type="EC" id="1.14.99.56" evidence="15"/>
<evidence type="ECO:0000256" key="9">
    <source>
        <dbReference type="ARBA" id="ARBA00023033"/>
    </source>
</evidence>
<sequence>MHRTGPLLAAFTALLSPALAHWNLNSLIVNGEETEPYKYVRSSKNSNSPVQDVTSDDIICNVGGIDDDILAATETYTVAAGDEVGFTVQDTWGHPGIQQVYLSKAPGAAKEYKGDGDWFKIYSLTTASLDPLVWAPFYDNVGIKNFTFTLPADLPPGEYLMRGEGIALHGAGEFGGAQFYIGCAQLKVTGSGAGEPGPTVQFPGAYTGREPGILIGIYYPPLTNYTAPGPAVWPKDCEDHSANFIGVESDGDCTPLPGAAA</sequence>
<keyword evidence="6" id="KW-0136">Cellulose degradation</keyword>